<name>A0A1V8RVE2_9HYPH</name>
<accession>A0A1V8RVE2</accession>
<protein>
    <recommendedName>
        <fullName evidence="1">Glycosyl transferase family 25 domain-containing protein</fullName>
    </recommendedName>
</protein>
<dbReference type="CDD" id="cd06532">
    <property type="entry name" value="Glyco_transf_25"/>
    <property type="match status" value="1"/>
</dbReference>
<dbReference type="STRING" id="1873176.BFN67_10235"/>
<reference evidence="2 3" key="1">
    <citation type="journal article" date="2016" name="Int. J. Syst. Evol. Microbiol.">
        <title>Pseudaminobacter manganicus sp. nov., isolated from sludge of a manganese mine.</title>
        <authorList>
            <person name="Li J."/>
            <person name="Huang J."/>
            <person name="Liao S."/>
            <person name="Wang G."/>
        </authorList>
    </citation>
    <scope>NUCLEOTIDE SEQUENCE [LARGE SCALE GENOMIC DNA]</scope>
    <source>
        <strain evidence="2 3">JH-7</strain>
    </source>
</reference>
<organism evidence="2 3">
    <name type="scientific">Manganibacter manganicus</name>
    <dbReference type="NCBI Taxonomy" id="1873176"/>
    <lineage>
        <taxon>Bacteria</taxon>
        <taxon>Pseudomonadati</taxon>
        <taxon>Pseudomonadota</taxon>
        <taxon>Alphaproteobacteria</taxon>
        <taxon>Hyphomicrobiales</taxon>
        <taxon>Phyllobacteriaceae</taxon>
        <taxon>Manganibacter</taxon>
    </lineage>
</organism>
<dbReference type="Pfam" id="PF01755">
    <property type="entry name" value="Glyco_transf_25"/>
    <property type="match status" value="1"/>
</dbReference>
<feature type="domain" description="Glycosyl transferase family 25" evidence="1">
    <location>
        <begin position="60"/>
        <end position="245"/>
    </location>
</feature>
<dbReference type="AlphaFoldDB" id="A0A1V8RVE2"/>
<dbReference type="Proteomes" id="UP000191905">
    <property type="component" value="Unassembled WGS sequence"/>
</dbReference>
<dbReference type="RefSeq" id="WP_080917989.1">
    <property type="nucleotide sequence ID" value="NZ_MDET01000002.1"/>
</dbReference>
<comment type="caution">
    <text evidence="2">The sequence shown here is derived from an EMBL/GenBank/DDBJ whole genome shotgun (WGS) entry which is preliminary data.</text>
</comment>
<sequence length="342" mass="37622">MAAPRPFVGEPDIPGAAAHGAVDGMLAGSILQAGVSDAVFSPTDSDGRVAIQPNTSKLGIFAVNLERSPDRWAAIEQHFGHLPWPLYRTPALDARRDPGAVLAMRGQELALPPEGVGWNPYRFRVFSLVEEACLAGHMLAWRQFLQSGHERGLILEDDAQPYGDFEGVVRALLEDGPAIDVVKLEGTPARASGRLAIPVRPLGKAHQLVRSLRPRSGGAAYILTRTAAERLLQRIDKVMMPVDDFLWSSGLHGLDVTHVSPWLVMQSGIVSTMVPDRAPHRHVKRRDPVHLLLQVGRRLFSRWRLWWSALHGRPWAIFAARPAPWLPQDYPKTRNAASAAKG</sequence>
<evidence type="ECO:0000313" key="3">
    <source>
        <dbReference type="Proteomes" id="UP000191905"/>
    </source>
</evidence>
<evidence type="ECO:0000313" key="2">
    <source>
        <dbReference type="EMBL" id="OQM77157.1"/>
    </source>
</evidence>
<keyword evidence="3" id="KW-1185">Reference proteome</keyword>
<dbReference type="EMBL" id="MDET01000002">
    <property type="protein sequence ID" value="OQM77157.1"/>
    <property type="molecule type" value="Genomic_DNA"/>
</dbReference>
<proteinExistence type="predicted"/>
<gene>
    <name evidence="2" type="ORF">BFN67_10235</name>
</gene>
<evidence type="ECO:0000259" key="1">
    <source>
        <dbReference type="Pfam" id="PF01755"/>
    </source>
</evidence>
<dbReference type="OrthoDB" id="259382at2"/>
<dbReference type="InterPro" id="IPR002654">
    <property type="entry name" value="Glyco_trans_25"/>
</dbReference>